<dbReference type="AlphaFoldDB" id="A0A1V6SJN9"/>
<gene>
    <name evidence="5" type="ORF">PENFLA_c043G01542</name>
</gene>
<dbReference type="OrthoDB" id="4525710at2759"/>
<dbReference type="Pfam" id="PF11951">
    <property type="entry name" value="Fungal_trans_2"/>
    <property type="match status" value="1"/>
</dbReference>
<comment type="caution">
    <text evidence="5">The sequence shown here is derived from an EMBL/GenBank/DDBJ whole genome shotgun (WGS) entry which is preliminary data.</text>
</comment>
<accession>A0A1V6SJN9</accession>
<evidence type="ECO:0000259" key="4">
    <source>
        <dbReference type="Pfam" id="PF01425"/>
    </source>
</evidence>
<sequence length="915" mass="102052">MDFKPVHHVYQKSNGATARFELDWDKEQVWVDVSQPVTFVLEANDESAGDEHSALEQYSSLAPESVGDEHSALQPYTPAPEQVSHGSSGWTHGLHPEDTYQAQARSPIYENRSHQDSTNSPPSLLSDNGSTLSLREASLMRYFIQKLAPWADVCDIHSHFSTEVPRRALENNMVLQAILALSARHDAILANDSDWEASAYHGQCLQLLIAALDQAETSCDENMLIAVVILRIYEELETTTDQQFHLLGSNRLVNLMARSASAGGVAEAVSWQFLRQAIYASVVQYQPLQLDMQNYERSSMFHRHDDGACANRIIYHCARILQVCCDAPGNIVEKETWRQISDSVNEWNQTKSTTWQPIRYQASSVAAGRPFPEVWMISPPAVIGMQYYHSACIFLTLSETPSHNMSDYERARSRRVKEKTIADHLVMVIGLSLSNESVENAYFMACHLLHRFGYCLQNVVEHEGSLKFLARIHRQELSAYEVTEAFCIRAVIAQQVTRCLTETFFERALQRANNLDEKLSNTGTPVGPLHGLPISFKDYSNIKGIPSTIGFTSFIKNWRVSYTSPAVRVLLNLGAIPYVKTNVPQTMMAADSHNYVFGRTLNPHRSNLTAGGSTGGEGALIAMRGSVLGVDRIPYGGQTSSTRPGLAWIKACAGPLATSVRDLELFMKLVTNADSWQFDSSALFSPWRTVPPKTILRLGLIQEDTNFPLHPPVLRTLTSATEKLQESGNEIVPLHISLIRDVCMLAFRMFSMDPARTPFKHIAASGEPVIPALASTSLHHRYMPYGYAPLTLEGLYDLNEERNWIKEALRTLITRAEVDAIIMPGYQRTAQPLDVFGLVPSTVLWILMDYPSCIIPHGKANKAADQAFIRSVDYKPPYVADDIEGAPCSVQLVGRNMHDEELMKVAGLVSKTLEL</sequence>
<evidence type="ECO:0000256" key="2">
    <source>
        <dbReference type="ARBA" id="ARBA00022801"/>
    </source>
</evidence>
<comment type="similarity">
    <text evidence="1">Belongs to the amidase family.</text>
</comment>
<evidence type="ECO:0000313" key="6">
    <source>
        <dbReference type="Proteomes" id="UP000191342"/>
    </source>
</evidence>
<evidence type="ECO:0000256" key="3">
    <source>
        <dbReference type="SAM" id="MobiDB-lite"/>
    </source>
</evidence>
<proteinExistence type="inferred from homology"/>
<feature type="domain" description="Amidase" evidence="4">
    <location>
        <begin position="632"/>
        <end position="902"/>
    </location>
</feature>
<dbReference type="Proteomes" id="UP000191342">
    <property type="component" value="Unassembled WGS sequence"/>
</dbReference>
<feature type="region of interest" description="Disordered" evidence="3">
    <location>
        <begin position="61"/>
        <end position="95"/>
    </location>
</feature>
<dbReference type="PANTHER" id="PTHR46072">
    <property type="entry name" value="AMIDASE-RELATED-RELATED"/>
    <property type="match status" value="1"/>
</dbReference>
<evidence type="ECO:0000256" key="1">
    <source>
        <dbReference type="ARBA" id="ARBA00009199"/>
    </source>
</evidence>
<name>A0A1V6SJN9_9EURO</name>
<dbReference type="GO" id="GO:0016787">
    <property type="term" value="F:hydrolase activity"/>
    <property type="evidence" value="ECO:0007669"/>
    <property type="project" value="UniProtKB-KW"/>
</dbReference>
<dbReference type="SUPFAM" id="SSF75304">
    <property type="entry name" value="Amidase signature (AS) enzymes"/>
    <property type="match status" value="1"/>
</dbReference>
<reference evidence="6" key="1">
    <citation type="journal article" date="2017" name="Nat. Microbiol.">
        <title>Global analysis of biosynthetic gene clusters reveals vast potential of secondary metabolite production in Penicillium species.</title>
        <authorList>
            <person name="Nielsen J.C."/>
            <person name="Grijseels S."/>
            <person name="Prigent S."/>
            <person name="Ji B."/>
            <person name="Dainat J."/>
            <person name="Nielsen K.F."/>
            <person name="Frisvad J.C."/>
            <person name="Workman M."/>
            <person name="Nielsen J."/>
        </authorList>
    </citation>
    <scope>NUCLEOTIDE SEQUENCE [LARGE SCALE GENOMIC DNA]</scope>
    <source>
        <strain evidence="6">IBT 14082</strain>
    </source>
</reference>
<feature type="domain" description="Amidase" evidence="4">
    <location>
        <begin position="481"/>
        <end position="630"/>
    </location>
</feature>
<dbReference type="Gene3D" id="3.90.1300.10">
    <property type="entry name" value="Amidase signature (AS) domain"/>
    <property type="match status" value="2"/>
</dbReference>
<evidence type="ECO:0000313" key="5">
    <source>
        <dbReference type="EMBL" id="OQE13793.1"/>
    </source>
</evidence>
<dbReference type="InterPro" id="IPR023631">
    <property type="entry name" value="Amidase_dom"/>
</dbReference>
<dbReference type="Pfam" id="PF01425">
    <property type="entry name" value="Amidase"/>
    <property type="match status" value="2"/>
</dbReference>
<keyword evidence="2" id="KW-0378">Hydrolase</keyword>
<protein>
    <recommendedName>
        <fullName evidence="4">Amidase domain-containing protein</fullName>
    </recommendedName>
</protein>
<dbReference type="InterPro" id="IPR021858">
    <property type="entry name" value="Fun_TF"/>
</dbReference>
<keyword evidence="6" id="KW-1185">Reference proteome</keyword>
<dbReference type="EMBL" id="MLQL01000043">
    <property type="protein sequence ID" value="OQE13793.1"/>
    <property type="molecule type" value="Genomic_DNA"/>
</dbReference>
<dbReference type="PANTHER" id="PTHR46072:SF5">
    <property type="entry name" value="GENERAL AMIDASE-C"/>
    <property type="match status" value="1"/>
</dbReference>
<dbReference type="InterPro" id="IPR036928">
    <property type="entry name" value="AS_sf"/>
</dbReference>
<organism evidence="5 6">
    <name type="scientific">Penicillium flavigenum</name>
    <dbReference type="NCBI Taxonomy" id="254877"/>
    <lineage>
        <taxon>Eukaryota</taxon>
        <taxon>Fungi</taxon>
        <taxon>Dikarya</taxon>
        <taxon>Ascomycota</taxon>
        <taxon>Pezizomycotina</taxon>
        <taxon>Eurotiomycetes</taxon>
        <taxon>Eurotiomycetidae</taxon>
        <taxon>Eurotiales</taxon>
        <taxon>Aspergillaceae</taxon>
        <taxon>Penicillium</taxon>
    </lineage>
</organism>